<dbReference type="PANTHER" id="PTHR21562">
    <property type="entry name" value="NOTUM-RELATED"/>
    <property type="match status" value="1"/>
</dbReference>
<feature type="region of interest" description="Disordered" evidence="2">
    <location>
        <begin position="35"/>
        <end position="62"/>
    </location>
</feature>
<dbReference type="Proteomes" id="UP000694620">
    <property type="component" value="Chromosome 14"/>
</dbReference>
<name>A0A8C4SLX7_ERPCA</name>
<evidence type="ECO:0000256" key="1">
    <source>
        <dbReference type="ARBA" id="ARBA00010213"/>
    </source>
</evidence>
<dbReference type="GO" id="GO:1990699">
    <property type="term" value="F:palmitoleyl hydrolase activity"/>
    <property type="evidence" value="ECO:0007669"/>
    <property type="project" value="TreeGrafter"/>
</dbReference>
<dbReference type="PANTHER" id="PTHR21562:SF7">
    <property type="entry name" value="PALMITOLEOYL-PROTEIN CARBOXYLESTERASE NOTUM"/>
    <property type="match status" value="1"/>
</dbReference>
<evidence type="ECO:0000256" key="2">
    <source>
        <dbReference type="SAM" id="MobiDB-lite"/>
    </source>
</evidence>
<accession>A0A8C4SLX7</accession>
<reference evidence="4" key="2">
    <citation type="submission" date="2025-08" db="UniProtKB">
        <authorList>
            <consortium name="Ensembl"/>
        </authorList>
    </citation>
    <scope>IDENTIFICATION</scope>
</reference>
<organism evidence="4 5">
    <name type="scientific">Erpetoichthys calabaricus</name>
    <name type="common">Rope fish</name>
    <name type="synonym">Calamoichthys calabaricus</name>
    <dbReference type="NCBI Taxonomy" id="27687"/>
    <lineage>
        <taxon>Eukaryota</taxon>
        <taxon>Metazoa</taxon>
        <taxon>Chordata</taxon>
        <taxon>Craniata</taxon>
        <taxon>Vertebrata</taxon>
        <taxon>Euteleostomi</taxon>
        <taxon>Actinopterygii</taxon>
        <taxon>Polypteriformes</taxon>
        <taxon>Polypteridae</taxon>
        <taxon>Erpetoichthys</taxon>
    </lineage>
</organism>
<dbReference type="AlphaFoldDB" id="A0A8C4SLX7"/>
<dbReference type="OrthoDB" id="2015280at2759"/>
<dbReference type="InterPro" id="IPR004963">
    <property type="entry name" value="PAE/NOTUM"/>
</dbReference>
<comment type="similarity">
    <text evidence="1">Belongs to the pectinacetylesterase family. Notum subfamily.</text>
</comment>
<reference evidence="4" key="1">
    <citation type="submission" date="2021-06" db="EMBL/GenBank/DDBJ databases">
        <authorList>
            <consortium name="Wellcome Sanger Institute Data Sharing"/>
        </authorList>
    </citation>
    <scope>NUCLEOTIDE SEQUENCE [LARGE SCALE GENOMIC DNA]</scope>
</reference>
<gene>
    <name evidence="4" type="primary">NOTUM</name>
    <name evidence="4" type="synonym">notum1a</name>
</gene>
<sequence>MSYSACRQKNLSVMRLLQPVFFLVLLQLGSAEARKGWRGGRGSSSQPRRAQQPLSNRDRGDAGVEESFSLDFTPVEGNMDNFMTQVKNLAQSLYPCSAQKLDDDMKLHFLENTSVTCNDGTPAGYYMKESKGSKRWLIFLEGGWYCFSKENCDSRYDTMKRLMSSAEWSHTKTGTGILSPQPEENPHWWNANMVFIPYCSSDVWSGASSKSDKSDYAFMGALIIKEVVKELLMKGLDNAKVVLLAGSSAGGTGVLLNVDRVAEQLDEMGHHGIQVRGLSDSGWFLDNKQYRRTDCIDTISCAPTEAIKKGIKYWNGVVPERCKQLFKDGEEWNCFFGYKIYSTLKSPVFVVQWLFDEAQLTVDNIHLTGQPVQEGQWIYIQNLGRELRNTLKDVPAMFAPACLSHEVITRSYWMDIQVKGTSLPRALHCWDRSLHENSKNNKNPPKGCPVHLIDSCPWPHCNPTCPTIRDQFTGQEMNVIQFLMHMGFDVQKMARQQGMEPSKLLGMLSSGS</sequence>
<dbReference type="Pfam" id="PF03283">
    <property type="entry name" value="PAE"/>
    <property type="match status" value="1"/>
</dbReference>
<dbReference type="Ensembl" id="ENSECRT00000020020.1">
    <property type="protein sequence ID" value="ENSECRP00000019624.1"/>
    <property type="gene ID" value="ENSECRG00000013105.1"/>
</dbReference>
<protein>
    <submittedName>
        <fullName evidence="4">Notum, palmitoleoyl-protein carboxylesterase a</fullName>
    </submittedName>
</protein>
<evidence type="ECO:0000256" key="3">
    <source>
        <dbReference type="SAM" id="SignalP"/>
    </source>
</evidence>
<dbReference type="GO" id="GO:0090090">
    <property type="term" value="P:negative regulation of canonical Wnt signaling pathway"/>
    <property type="evidence" value="ECO:0007669"/>
    <property type="project" value="TreeGrafter"/>
</dbReference>
<keyword evidence="3" id="KW-0732">Signal</keyword>
<proteinExistence type="inferred from homology"/>
<dbReference type="GeneTree" id="ENSGT00390000015892"/>
<keyword evidence="5" id="KW-1185">Reference proteome</keyword>
<reference evidence="4" key="3">
    <citation type="submission" date="2025-09" db="UniProtKB">
        <authorList>
            <consortium name="Ensembl"/>
        </authorList>
    </citation>
    <scope>IDENTIFICATION</scope>
</reference>
<feature type="chain" id="PRO_5034837464" evidence="3">
    <location>
        <begin position="34"/>
        <end position="512"/>
    </location>
</feature>
<evidence type="ECO:0000313" key="5">
    <source>
        <dbReference type="Proteomes" id="UP000694620"/>
    </source>
</evidence>
<feature type="compositionally biased region" description="Low complexity" evidence="2">
    <location>
        <begin position="43"/>
        <end position="53"/>
    </location>
</feature>
<feature type="signal peptide" evidence="3">
    <location>
        <begin position="1"/>
        <end position="33"/>
    </location>
</feature>
<evidence type="ECO:0000313" key="4">
    <source>
        <dbReference type="Ensembl" id="ENSECRP00000019624.1"/>
    </source>
</evidence>